<dbReference type="EMBL" id="BJUV01000003">
    <property type="protein sequence ID" value="GEK82102.1"/>
    <property type="molecule type" value="Genomic_DNA"/>
</dbReference>
<sequence>MPAPLCLVVGPPPHGVTAYAADLADAVVRADPAVARMDLATADLAEAEIGRGVHPRVHLHVTDKLFGASLEAAADRIERLAALTSLTITLHDLPQPSDGETAVHRRAAAYRRMARAARGVVVSSEHERALLAEHVDDDLPRVLVSPLGTRPGAPFAAPTSEAGGATGSPAPPSSSAGPELRVAIAGYVYPGKGHDDAIAACGDLVRRGELASATVVALGGPSPGHERDVDVLTATAHGLGVGFEATGRLDDAAYAAAFHSPVVPLVAHRHWSASRSLLDWAEQGRRAVVADTRYTREMDALRPGSMALYDPEAPGALAEAILAAHRDPASTGLPSGTSLSPTLDDAAAAHLSWWREVAP</sequence>
<comment type="caution">
    <text evidence="3">The sequence shown here is derived from an EMBL/GenBank/DDBJ whole genome shotgun (WGS) entry which is preliminary data.</text>
</comment>
<evidence type="ECO:0000313" key="3">
    <source>
        <dbReference type="EMBL" id="MBA8813923.1"/>
    </source>
</evidence>
<dbReference type="AlphaFoldDB" id="A0A7W3JJC9"/>
<protein>
    <recommendedName>
        <fullName evidence="6">D-inositol 3-phosphate glycosyltransferase</fullName>
    </recommendedName>
</protein>
<dbReference type="OrthoDB" id="4120491at2"/>
<gene>
    <name evidence="3" type="ORF">FB463_002172</name>
    <name evidence="2" type="ORF">FFA01_04110</name>
</gene>
<dbReference type="SUPFAM" id="SSF53756">
    <property type="entry name" value="UDP-Glycosyltransferase/glycogen phosphorylase"/>
    <property type="match status" value="1"/>
</dbReference>
<dbReference type="RefSeq" id="WP_146852477.1">
    <property type="nucleotide sequence ID" value="NZ_BAAAHR010000003.1"/>
</dbReference>
<reference evidence="2 4" key="1">
    <citation type="submission" date="2019-07" db="EMBL/GenBank/DDBJ databases">
        <title>Whole genome shotgun sequence of Frigoribacterium faeni NBRC 103066.</title>
        <authorList>
            <person name="Hosoyama A."/>
            <person name="Uohara A."/>
            <person name="Ohji S."/>
            <person name="Ichikawa N."/>
        </authorList>
    </citation>
    <scope>NUCLEOTIDE SEQUENCE [LARGE SCALE GENOMIC DNA]</scope>
    <source>
        <strain evidence="2 4">NBRC 103066</strain>
    </source>
</reference>
<organism evidence="3 5">
    <name type="scientific">Frigoribacterium faeni</name>
    <dbReference type="NCBI Taxonomy" id="145483"/>
    <lineage>
        <taxon>Bacteria</taxon>
        <taxon>Bacillati</taxon>
        <taxon>Actinomycetota</taxon>
        <taxon>Actinomycetes</taxon>
        <taxon>Micrococcales</taxon>
        <taxon>Microbacteriaceae</taxon>
        <taxon>Frigoribacterium</taxon>
    </lineage>
</organism>
<dbReference type="EMBL" id="JACGWW010000002">
    <property type="protein sequence ID" value="MBA8813923.1"/>
    <property type="molecule type" value="Genomic_DNA"/>
</dbReference>
<keyword evidence="4" id="KW-1185">Reference proteome</keyword>
<feature type="region of interest" description="Disordered" evidence="1">
    <location>
        <begin position="150"/>
        <end position="177"/>
    </location>
</feature>
<evidence type="ECO:0008006" key="6">
    <source>
        <dbReference type="Google" id="ProtNLM"/>
    </source>
</evidence>
<dbReference type="Proteomes" id="UP000321154">
    <property type="component" value="Unassembled WGS sequence"/>
</dbReference>
<evidence type="ECO:0000313" key="5">
    <source>
        <dbReference type="Proteomes" id="UP000522688"/>
    </source>
</evidence>
<accession>A0A7W3JJC9</accession>
<evidence type="ECO:0000256" key="1">
    <source>
        <dbReference type="SAM" id="MobiDB-lite"/>
    </source>
</evidence>
<evidence type="ECO:0000313" key="2">
    <source>
        <dbReference type="EMBL" id="GEK82102.1"/>
    </source>
</evidence>
<dbReference type="Gene3D" id="3.40.50.2000">
    <property type="entry name" value="Glycogen Phosphorylase B"/>
    <property type="match status" value="1"/>
</dbReference>
<reference evidence="3 5" key="2">
    <citation type="submission" date="2020-07" db="EMBL/GenBank/DDBJ databases">
        <title>Sequencing the genomes of 1000 actinobacteria strains.</title>
        <authorList>
            <person name="Klenk H.-P."/>
        </authorList>
    </citation>
    <scope>NUCLEOTIDE SEQUENCE [LARGE SCALE GENOMIC DNA]</scope>
    <source>
        <strain evidence="3 5">DSM 10309</strain>
    </source>
</reference>
<evidence type="ECO:0000313" key="4">
    <source>
        <dbReference type="Proteomes" id="UP000321154"/>
    </source>
</evidence>
<name>A0A7W3JJC9_9MICO</name>
<proteinExistence type="predicted"/>
<dbReference type="Proteomes" id="UP000522688">
    <property type="component" value="Unassembled WGS sequence"/>
</dbReference>